<dbReference type="SUPFAM" id="SSF46785">
    <property type="entry name" value="Winged helix' DNA-binding domain"/>
    <property type="match status" value="1"/>
</dbReference>
<evidence type="ECO:0000259" key="1">
    <source>
        <dbReference type="Pfam" id="PF03551"/>
    </source>
</evidence>
<dbReference type="Gene3D" id="1.10.10.10">
    <property type="entry name" value="Winged helix-like DNA-binding domain superfamily/Winged helix DNA-binding domain"/>
    <property type="match status" value="1"/>
</dbReference>
<dbReference type="Pfam" id="PF03551">
    <property type="entry name" value="PadR"/>
    <property type="match status" value="1"/>
</dbReference>
<comment type="caution">
    <text evidence="2">The sequence shown here is derived from an EMBL/GenBank/DDBJ whole genome shotgun (WGS) entry which is preliminary data.</text>
</comment>
<gene>
    <name evidence="2" type="ORF">KHA94_19845</name>
</gene>
<evidence type="ECO:0000313" key="2">
    <source>
        <dbReference type="EMBL" id="MBS4192412.1"/>
    </source>
</evidence>
<evidence type="ECO:0000313" key="3">
    <source>
        <dbReference type="Proteomes" id="UP000681027"/>
    </source>
</evidence>
<keyword evidence="3" id="KW-1185">Reference proteome</keyword>
<proteinExistence type="predicted"/>
<accession>A0ABS5NX93</accession>
<sequence>MKSFENNEGFLYTLIHQLERKNYLRTRWDESGVKLYKLNKNGRKLLQSMVDEYVKMPLLFKELLEGWKKYEGQL</sequence>
<name>A0ABS5NX93_9BACI</name>
<dbReference type="InterPro" id="IPR005149">
    <property type="entry name" value="Tscrpt_reg_PadR_N"/>
</dbReference>
<feature type="domain" description="Transcription regulator PadR N-terminal" evidence="1">
    <location>
        <begin position="4"/>
        <end position="47"/>
    </location>
</feature>
<organism evidence="2 3">
    <name type="scientific">Cytobacillus citreus</name>
    <dbReference type="NCBI Taxonomy" id="2833586"/>
    <lineage>
        <taxon>Bacteria</taxon>
        <taxon>Bacillati</taxon>
        <taxon>Bacillota</taxon>
        <taxon>Bacilli</taxon>
        <taxon>Bacillales</taxon>
        <taxon>Bacillaceae</taxon>
        <taxon>Cytobacillus</taxon>
    </lineage>
</organism>
<dbReference type="Proteomes" id="UP000681027">
    <property type="component" value="Unassembled WGS sequence"/>
</dbReference>
<dbReference type="InterPro" id="IPR036388">
    <property type="entry name" value="WH-like_DNA-bd_sf"/>
</dbReference>
<dbReference type="InterPro" id="IPR036390">
    <property type="entry name" value="WH_DNA-bd_sf"/>
</dbReference>
<protein>
    <submittedName>
        <fullName evidence="2">Helix-turn-helix transcriptional regulator</fullName>
    </submittedName>
</protein>
<dbReference type="EMBL" id="JAGYPM010000004">
    <property type="protein sequence ID" value="MBS4192412.1"/>
    <property type="molecule type" value="Genomic_DNA"/>
</dbReference>
<reference evidence="2 3" key="1">
    <citation type="submission" date="2021-05" db="EMBL/GenBank/DDBJ databases">
        <title>Novel Bacillus species.</title>
        <authorList>
            <person name="Liu G."/>
        </authorList>
    </citation>
    <scope>NUCLEOTIDE SEQUENCE [LARGE SCALE GENOMIC DNA]</scope>
    <source>
        <strain evidence="2 3">FJAT-49705</strain>
    </source>
</reference>